<accession>A0AAV1S789</accession>
<evidence type="ECO:0000313" key="2">
    <source>
        <dbReference type="Proteomes" id="UP001314170"/>
    </source>
</evidence>
<proteinExistence type="predicted"/>
<gene>
    <name evidence="1" type="ORF">DCAF_LOCUS19508</name>
</gene>
<evidence type="ECO:0000313" key="1">
    <source>
        <dbReference type="EMBL" id="CAK7346830.1"/>
    </source>
</evidence>
<comment type="caution">
    <text evidence="1">The sequence shown here is derived from an EMBL/GenBank/DDBJ whole genome shotgun (WGS) entry which is preliminary data.</text>
</comment>
<dbReference type="Proteomes" id="UP001314170">
    <property type="component" value="Unassembled WGS sequence"/>
</dbReference>
<dbReference type="EMBL" id="CAWUPB010001173">
    <property type="protein sequence ID" value="CAK7346830.1"/>
    <property type="molecule type" value="Genomic_DNA"/>
</dbReference>
<keyword evidence="2" id="KW-1185">Reference proteome</keyword>
<sequence>MALDDNERRLQWRLVVREKLGLIDFLGLLGDHRYNLAKNAREGSPRRITNKSEEKDNFERTHAVPFTPSLVKILTLWMELRNGEGRMRQMR</sequence>
<reference evidence="1 2" key="1">
    <citation type="submission" date="2024-01" db="EMBL/GenBank/DDBJ databases">
        <authorList>
            <person name="Waweru B."/>
        </authorList>
    </citation>
    <scope>NUCLEOTIDE SEQUENCE [LARGE SCALE GENOMIC DNA]</scope>
</reference>
<organism evidence="1 2">
    <name type="scientific">Dovyalis caffra</name>
    <dbReference type="NCBI Taxonomy" id="77055"/>
    <lineage>
        <taxon>Eukaryota</taxon>
        <taxon>Viridiplantae</taxon>
        <taxon>Streptophyta</taxon>
        <taxon>Embryophyta</taxon>
        <taxon>Tracheophyta</taxon>
        <taxon>Spermatophyta</taxon>
        <taxon>Magnoliopsida</taxon>
        <taxon>eudicotyledons</taxon>
        <taxon>Gunneridae</taxon>
        <taxon>Pentapetalae</taxon>
        <taxon>rosids</taxon>
        <taxon>fabids</taxon>
        <taxon>Malpighiales</taxon>
        <taxon>Salicaceae</taxon>
        <taxon>Flacourtieae</taxon>
        <taxon>Dovyalis</taxon>
    </lineage>
</organism>
<protein>
    <submittedName>
        <fullName evidence="1">Uncharacterized protein</fullName>
    </submittedName>
</protein>
<name>A0AAV1S789_9ROSI</name>
<dbReference type="AlphaFoldDB" id="A0AAV1S789"/>